<sequence length="291" mass="31846">MFFLFAYFTITLCVSLVQKLMINELLDALLGIIQAVVNHSVNGTDYSNSMNISHNSTESISDVTNTEYSTVTSLLNSNTTGVSIVNTSATTMSPHSPLLNSSVTSVSVIPYEISGRPYMIFFIGLLIICFVCVIRLYINIAFRTHRNLIIHNNVSDSGYGDSINDDNIDDIGGLSFVPSDRNMNLPNVTSETLFCTRNINYGEIDCGNSSDGEYGSIRYSSESEEENENDNVVINQCESGNTENGLRHVEARTCNVSSTEQESCVHIPDDLQSVSSVSSVCNGSIIYETSL</sequence>
<feature type="transmembrane region" description="Helical" evidence="1">
    <location>
        <begin position="118"/>
        <end position="138"/>
    </location>
</feature>
<dbReference type="Proteomes" id="UP000001021">
    <property type="component" value="Chromosome"/>
</dbReference>
<keyword evidence="1" id="KW-1133">Transmembrane helix</keyword>
<dbReference type="KEGG" id="eru:Erum7330"/>
<keyword evidence="3" id="KW-1185">Reference proteome</keyword>
<reference evidence="2 3" key="1">
    <citation type="journal article" date="2006" name="J. Bacteriol.">
        <title>Comparative genomic analysis of three strains of Ehrlichia ruminantium reveals an active process of genome size plasticity.</title>
        <authorList>
            <person name="Frutos R."/>
            <person name="Viari A."/>
            <person name="Ferraz C."/>
            <person name="Morgat A."/>
            <person name="Eychenie S."/>
            <person name="Kandassami Y."/>
            <person name="Chantal I."/>
            <person name="Bensaid A."/>
            <person name="Coissac E."/>
            <person name="Vachiery N."/>
            <person name="Demaille J."/>
            <person name="Martinez D."/>
        </authorList>
    </citation>
    <scope>NUCLEOTIDE SEQUENCE [LARGE SCALE GENOMIC DNA]</scope>
    <source>
        <strain evidence="2 3">Welgevonden</strain>
    </source>
</reference>
<keyword evidence="1" id="KW-0472">Membrane</keyword>
<proteinExistence type="predicted"/>
<dbReference type="EMBL" id="CR925678">
    <property type="protein sequence ID" value="CAI27267.1"/>
    <property type="molecule type" value="Genomic_DNA"/>
</dbReference>
<evidence type="ECO:0000256" key="1">
    <source>
        <dbReference type="SAM" id="Phobius"/>
    </source>
</evidence>
<keyword evidence="1" id="KW-0812">Transmembrane</keyword>
<accession>A0A0H3M6N5</accession>
<protein>
    <submittedName>
        <fullName evidence="2">Uncharacterized protein</fullName>
    </submittedName>
</protein>
<organism evidence="2 3">
    <name type="scientific">Ehrlichia ruminantium (strain Welgevonden)</name>
    <dbReference type="NCBI Taxonomy" id="254945"/>
    <lineage>
        <taxon>Bacteria</taxon>
        <taxon>Pseudomonadati</taxon>
        <taxon>Pseudomonadota</taxon>
        <taxon>Alphaproteobacteria</taxon>
        <taxon>Rickettsiales</taxon>
        <taxon>Anaplasmataceae</taxon>
        <taxon>Ehrlichia</taxon>
    </lineage>
</organism>
<name>A0A0H3M6N5_EHRRW</name>
<dbReference type="HOGENOM" id="CLU_955578_0_0_5"/>
<evidence type="ECO:0000313" key="3">
    <source>
        <dbReference type="Proteomes" id="UP000001021"/>
    </source>
</evidence>
<evidence type="ECO:0000313" key="2">
    <source>
        <dbReference type="EMBL" id="CAI27267.1"/>
    </source>
</evidence>
<gene>
    <name evidence="2" type="ordered locus">ERWE_CDS_07730</name>
</gene>
<dbReference type="AlphaFoldDB" id="A0A0H3M6N5"/>
<dbReference type="KEGG" id="erw:ERWE_CDS_07730"/>